<reference evidence="1" key="1">
    <citation type="submission" date="2020-06" db="EMBL/GenBank/DDBJ databases">
        <title>WGS assembly of Ceratodon purpureus strain R40.</title>
        <authorList>
            <person name="Carey S.B."/>
            <person name="Jenkins J."/>
            <person name="Shu S."/>
            <person name="Lovell J.T."/>
            <person name="Sreedasyam A."/>
            <person name="Maumus F."/>
            <person name="Tiley G.P."/>
            <person name="Fernandez-Pozo N."/>
            <person name="Barry K."/>
            <person name="Chen C."/>
            <person name="Wang M."/>
            <person name="Lipzen A."/>
            <person name="Daum C."/>
            <person name="Saski C.A."/>
            <person name="Payton A.C."/>
            <person name="Mcbreen J.C."/>
            <person name="Conrad R.E."/>
            <person name="Kollar L.M."/>
            <person name="Olsson S."/>
            <person name="Huttunen S."/>
            <person name="Landis J.B."/>
            <person name="Wickett N.J."/>
            <person name="Johnson M.G."/>
            <person name="Rensing S.A."/>
            <person name="Grimwood J."/>
            <person name="Schmutz J."/>
            <person name="Mcdaniel S.F."/>
        </authorList>
    </citation>
    <scope>NUCLEOTIDE SEQUENCE</scope>
    <source>
        <strain evidence="1">R40</strain>
    </source>
</reference>
<keyword evidence="2" id="KW-1185">Reference proteome</keyword>
<proteinExistence type="predicted"/>
<evidence type="ECO:0000313" key="1">
    <source>
        <dbReference type="EMBL" id="KAG0560865.1"/>
    </source>
</evidence>
<protein>
    <submittedName>
        <fullName evidence="1">Uncharacterized protein</fullName>
    </submittedName>
</protein>
<evidence type="ECO:0000313" key="2">
    <source>
        <dbReference type="Proteomes" id="UP000822688"/>
    </source>
</evidence>
<organism evidence="1 2">
    <name type="scientific">Ceratodon purpureus</name>
    <name type="common">Fire moss</name>
    <name type="synonym">Dicranum purpureum</name>
    <dbReference type="NCBI Taxonomy" id="3225"/>
    <lineage>
        <taxon>Eukaryota</taxon>
        <taxon>Viridiplantae</taxon>
        <taxon>Streptophyta</taxon>
        <taxon>Embryophyta</taxon>
        <taxon>Bryophyta</taxon>
        <taxon>Bryophytina</taxon>
        <taxon>Bryopsida</taxon>
        <taxon>Dicranidae</taxon>
        <taxon>Pseudoditrichales</taxon>
        <taxon>Ditrichaceae</taxon>
        <taxon>Ceratodon</taxon>
    </lineage>
</organism>
<dbReference type="EMBL" id="CM026430">
    <property type="protein sequence ID" value="KAG0560865.1"/>
    <property type="molecule type" value="Genomic_DNA"/>
</dbReference>
<dbReference type="AlphaFoldDB" id="A0A8T0GR01"/>
<comment type="caution">
    <text evidence="1">The sequence shown here is derived from an EMBL/GenBank/DDBJ whole genome shotgun (WGS) entry which is preliminary data.</text>
</comment>
<name>A0A8T0GR01_CERPU</name>
<sequence length="31" mass="3636">MWVKHRRLMISQLLNLGSRDSLPRIPCNSTI</sequence>
<accession>A0A8T0GR01</accession>
<gene>
    <name evidence="1" type="ORF">KC19_9G020300</name>
</gene>
<dbReference type="Proteomes" id="UP000822688">
    <property type="component" value="Chromosome 9"/>
</dbReference>